<dbReference type="InterPro" id="IPR007624">
    <property type="entry name" value="RNA_pol_sigma70_r3"/>
</dbReference>
<dbReference type="CDD" id="cd06171">
    <property type="entry name" value="Sigma70_r4"/>
    <property type="match status" value="1"/>
</dbReference>
<dbReference type="Gene3D" id="1.10.601.10">
    <property type="entry name" value="RNA Polymerase Primary Sigma Factor"/>
    <property type="match status" value="1"/>
</dbReference>
<dbReference type="Pfam" id="PF04539">
    <property type="entry name" value="Sigma70_r3"/>
    <property type="match status" value="1"/>
</dbReference>
<accession>A0A645D780</accession>
<dbReference type="AlphaFoldDB" id="A0A645D780"/>
<dbReference type="SUPFAM" id="SSF88946">
    <property type="entry name" value="Sigma2 domain of RNA polymerase sigma factors"/>
    <property type="match status" value="1"/>
</dbReference>
<evidence type="ECO:0000256" key="3">
    <source>
        <dbReference type="ARBA" id="ARBA00023082"/>
    </source>
</evidence>
<evidence type="ECO:0000256" key="2">
    <source>
        <dbReference type="ARBA" id="ARBA00023015"/>
    </source>
</evidence>
<sequence>MGADQIKDLIRDVQLTEKSLRGIEYDFEEPCESIISYAKEIMRGREMMKSAKDRLIQANLRLVVSIAKKYTNRGLHFFDLVQEGNIGLIKAVEKFEYRKGYKFSTYATWWIRQAITRSISDQARTIRVPVHMIEQINKVVRESRMLMQTYGREPTDDEIAEKLGWTAAKVKAVKNVAREPISLETPVGEEEDSLLSDFIEDKDVENPATQTAFTLLQEQLRDVLETLPPREQEVLKMRFGLEDGYSLTLEEVGLYFEVTRERIRQIEAKALRRLRHPKRSRRLKDFI</sequence>
<keyword evidence="5" id="KW-0804">Transcription</keyword>
<dbReference type="InterPro" id="IPR014284">
    <property type="entry name" value="RNA_pol_sigma-70_dom"/>
</dbReference>
<keyword evidence="2" id="KW-0805">Transcription regulation</keyword>
<evidence type="ECO:0000313" key="8">
    <source>
        <dbReference type="EMBL" id="MPM85111.1"/>
    </source>
</evidence>
<keyword evidence="4" id="KW-0238">DNA-binding</keyword>
<evidence type="ECO:0000256" key="5">
    <source>
        <dbReference type="ARBA" id="ARBA00023163"/>
    </source>
</evidence>
<dbReference type="InterPro" id="IPR012760">
    <property type="entry name" value="RNA_pol_sigma_RpoD_C"/>
</dbReference>
<dbReference type="GO" id="GO:0003677">
    <property type="term" value="F:DNA binding"/>
    <property type="evidence" value="ECO:0007669"/>
    <property type="project" value="UniProtKB-KW"/>
</dbReference>
<dbReference type="InterPro" id="IPR036388">
    <property type="entry name" value="WH-like_DNA-bd_sf"/>
</dbReference>
<dbReference type="InterPro" id="IPR013324">
    <property type="entry name" value="RNA_pol_sigma_r3/r4-like"/>
</dbReference>
<dbReference type="GO" id="GO:0016987">
    <property type="term" value="F:sigma factor activity"/>
    <property type="evidence" value="ECO:0007669"/>
    <property type="project" value="UniProtKB-KW"/>
</dbReference>
<dbReference type="NCBIfam" id="TIGR02393">
    <property type="entry name" value="RpoD_Cterm"/>
    <property type="match status" value="1"/>
</dbReference>
<dbReference type="FunFam" id="1.10.601.10:FF:000001">
    <property type="entry name" value="RNA polymerase sigma factor SigA"/>
    <property type="match status" value="1"/>
</dbReference>
<dbReference type="InterPro" id="IPR013325">
    <property type="entry name" value="RNA_pol_sigma_r2"/>
</dbReference>
<dbReference type="PANTHER" id="PTHR30603">
    <property type="entry name" value="RNA POLYMERASE SIGMA FACTOR RPO"/>
    <property type="match status" value="1"/>
</dbReference>
<dbReference type="GO" id="GO:0006352">
    <property type="term" value="P:DNA-templated transcription initiation"/>
    <property type="evidence" value="ECO:0007669"/>
    <property type="project" value="InterPro"/>
</dbReference>
<dbReference type="InterPro" id="IPR000943">
    <property type="entry name" value="RNA_pol_sigma70"/>
</dbReference>
<gene>
    <name evidence="8" type="primary">sigA_36</name>
    <name evidence="8" type="ORF">SDC9_132188</name>
</gene>
<dbReference type="InterPro" id="IPR007627">
    <property type="entry name" value="RNA_pol_sigma70_r2"/>
</dbReference>
<dbReference type="SUPFAM" id="SSF88659">
    <property type="entry name" value="Sigma3 and sigma4 domains of RNA polymerase sigma factors"/>
    <property type="match status" value="2"/>
</dbReference>
<proteinExistence type="predicted"/>
<dbReference type="InterPro" id="IPR050239">
    <property type="entry name" value="Sigma-70_RNA_pol_init_factors"/>
</dbReference>
<dbReference type="InterPro" id="IPR007630">
    <property type="entry name" value="RNA_pol_sigma70_r4"/>
</dbReference>
<evidence type="ECO:0000259" key="7">
    <source>
        <dbReference type="PROSITE" id="PS00716"/>
    </source>
</evidence>
<dbReference type="PRINTS" id="PR00046">
    <property type="entry name" value="SIGMA70FCT"/>
</dbReference>
<reference evidence="8" key="1">
    <citation type="submission" date="2019-08" db="EMBL/GenBank/DDBJ databases">
        <authorList>
            <person name="Kucharzyk K."/>
            <person name="Murdoch R.W."/>
            <person name="Higgins S."/>
            <person name="Loffler F."/>
        </authorList>
    </citation>
    <scope>NUCLEOTIDE SEQUENCE</scope>
</reference>
<evidence type="ECO:0000256" key="4">
    <source>
        <dbReference type="ARBA" id="ARBA00023125"/>
    </source>
</evidence>
<dbReference type="NCBIfam" id="TIGR02937">
    <property type="entry name" value="sigma70-ECF"/>
    <property type="match status" value="1"/>
</dbReference>
<comment type="caution">
    <text evidence="8">The sequence shown here is derived from an EMBL/GenBank/DDBJ whole genome shotgun (WGS) entry which is preliminary data.</text>
</comment>
<dbReference type="Gene3D" id="1.10.10.10">
    <property type="entry name" value="Winged helix-like DNA-binding domain superfamily/Winged helix DNA-binding domain"/>
    <property type="match status" value="2"/>
</dbReference>
<dbReference type="Pfam" id="PF04542">
    <property type="entry name" value="Sigma70_r2"/>
    <property type="match status" value="1"/>
</dbReference>
<feature type="domain" description="RNA polymerase sigma-70" evidence="7">
    <location>
        <begin position="248"/>
        <end position="274"/>
    </location>
</feature>
<keyword evidence="1" id="KW-0963">Cytoplasm</keyword>
<dbReference type="Pfam" id="PF04545">
    <property type="entry name" value="Sigma70_r4"/>
    <property type="match status" value="1"/>
</dbReference>
<name>A0A645D780_9ZZZZ</name>
<dbReference type="PROSITE" id="PS00716">
    <property type="entry name" value="SIGMA70_2"/>
    <property type="match status" value="1"/>
</dbReference>
<evidence type="ECO:0000256" key="1">
    <source>
        <dbReference type="ARBA" id="ARBA00022490"/>
    </source>
</evidence>
<feature type="domain" description="RNA polymerase sigma-70" evidence="6">
    <location>
        <begin position="79"/>
        <end position="92"/>
    </location>
</feature>
<dbReference type="PROSITE" id="PS00715">
    <property type="entry name" value="SIGMA70_1"/>
    <property type="match status" value="1"/>
</dbReference>
<keyword evidence="3" id="KW-0731">Sigma factor</keyword>
<organism evidence="8">
    <name type="scientific">bioreactor metagenome</name>
    <dbReference type="NCBI Taxonomy" id="1076179"/>
    <lineage>
        <taxon>unclassified sequences</taxon>
        <taxon>metagenomes</taxon>
        <taxon>ecological metagenomes</taxon>
    </lineage>
</organism>
<dbReference type="PANTHER" id="PTHR30603:SF60">
    <property type="entry name" value="RNA POLYMERASE SIGMA FACTOR RPOD"/>
    <property type="match status" value="1"/>
</dbReference>
<dbReference type="EMBL" id="VSSQ01033495">
    <property type="protein sequence ID" value="MPM85111.1"/>
    <property type="molecule type" value="Genomic_DNA"/>
</dbReference>
<evidence type="ECO:0000259" key="6">
    <source>
        <dbReference type="PROSITE" id="PS00715"/>
    </source>
</evidence>
<protein>
    <submittedName>
        <fullName evidence="8">RNA polymerase sigma factor SigA</fullName>
    </submittedName>
</protein>